<feature type="non-terminal residue" evidence="1">
    <location>
        <position position="27"/>
    </location>
</feature>
<protein>
    <submittedName>
        <fullName evidence="1">Uncharacterized protein</fullName>
    </submittedName>
</protein>
<dbReference type="AlphaFoldDB" id="A0A1E3X4U9"/>
<name>A0A1E3X4U9_9BACT</name>
<dbReference type="EMBL" id="MAYW01000189">
    <property type="protein sequence ID" value="ODS30686.1"/>
    <property type="molecule type" value="Genomic_DNA"/>
</dbReference>
<organism evidence="1 2">
    <name type="scientific">Candidatus Scalindua rubra</name>
    <dbReference type="NCBI Taxonomy" id="1872076"/>
    <lineage>
        <taxon>Bacteria</taxon>
        <taxon>Pseudomonadati</taxon>
        <taxon>Planctomycetota</taxon>
        <taxon>Candidatus Brocadiia</taxon>
        <taxon>Candidatus Brocadiales</taxon>
        <taxon>Candidatus Scalinduaceae</taxon>
        <taxon>Candidatus Scalindua</taxon>
    </lineage>
</organism>
<accession>A0A1E3X4U9</accession>
<reference evidence="1 2" key="1">
    <citation type="submission" date="2016-07" db="EMBL/GenBank/DDBJ databases">
        <title>Draft genome of Scalindua rubra, obtained from a brine-seawater interface in the Red Sea, sheds light on salt adaptation in anammox bacteria.</title>
        <authorList>
            <person name="Speth D.R."/>
            <person name="Lagkouvardos I."/>
            <person name="Wang Y."/>
            <person name="Qian P.-Y."/>
            <person name="Dutilh B.E."/>
            <person name="Jetten M.S."/>
        </authorList>
    </citation>
    <scope>NUCLEOTIDE SEQUENCE [LARGE SCALE GENOMIC DNA]</scope>
    <source>
        <strain evidence="1">BSI-1</strain>
    </source>
</reference>
<dbReference type="Proteomes" id="UP000094056">
    <property type="component" value="Unassembled WGS sequence"/>
</dbReference>
<gene>
    <name evidence="1" type="ORF">SCARUB_04207</name>
</gene>
<comment type="caution">
    <text evidence="1">The sequence shown here is derived from an EMBL/GenBank/DDBJ whole genome shotgun (WGS) entry which is preliminary data.</text>
</comment>
<proteinExistence type="predicted"/>
<sequence>MELVIHRTQIPQIKTDKIKDKIFIRRS</sequence>
<evidence type="ECO:0000313" key="2">
    <source>
        <dbReference type="Proteomes" id="UP000094056"/>
    </source>
</evidence>
<evidence type="ECO:0000313" key="1">
    <source>
        <dbReference type="EMBL" id="ODS30686.1"/>
    </source>
</evidence>